<proteinExistence type="predicted"/>
<accession>A0A6L3Y5H7</accession>
<dbReference type="Proteomes" id="UP000481643">
    <property type="component" value="Unassembled WGS sequence"/>
</dbReference>
<name>A0A6L3Y5H7_9HYPH</name>
<protein>
    <submittedName>
        <fullName evidence="1">Uncharacterized protein</fullName>
    </submittedName>
</protein>
<reference evidence="1 2" key="1">
    <citation type="submission" date="2019-09" db="EMBL/GenBank/DDBJ databases">
        <title>Taxonomic organization of the family Brucellaceae based on a phylogenomic approach.</title>
        <authorList>
            <person name="Leclercq S."/>
            <person name="Cloeckaert A."/>
            <person name="Zygmunt M.S."/>
        </authorList>
    </citation>
    <scope>NUCLEOTIDE SEQUENCE [LARGE SCALE GENOMIC DNA]</scope>
    <source>
        <strain evidence="1 2">WS1830</strain>
    </source>
</reference>
<dbReference type="RefSeq" id="WP_151653569.1">
    <property type="nucleotide sequence ID" value="NZ_WBVX01000037.1"/>
</dbReference>
<dbReference type="AlphaFoldDB" id="A0A6L3Y5H7"/>
<dbReference type="SUPFAM" id="SSF52096">
    <property type="entry name" value="ClpP/crotonase"/>
    <property type="match status" value="1"/>
</dbReference>
<organism evidence="1 2">
    <name type="scientific">Brucella tritici</name>
    <dbReference type="NCBI Taxonomy" id="94626"/>
    <lineage>
        <taxon>Bacteria</taxon>
        <taxon>Pseudomonadati</taxon>
        <taxon>Pseudomonadota</taxon>
        <taxon>Alphaproteobacteria</taxon>
        <taxon>Hyphomicrobiales</taxon>
        <taxon>Brucellaceae</taxon>
        <taxon>Brucella/Ochrobactrum group</taxon>
        <taxon>Brucella</taxon>
    </lineage>
</organism>
<comment type="caution">
    <text evidence="1">The sequence shown here is derived from an EMBL/GenBank/DDBJ whole genome shotgun (WGS) entry which is preliminary data.</text>
</comment>
<dbReference type="InterPro" id="IPR029045">
    <property type="entry name" value="ClpP/crotonase-like_dom_sf"/>
</dbReference>
<dbReference type="EMBL" id="WBVX01000037">
    <property type="protein sequence ID" value="KAB2678080.1"/>
    <property type="molecule type" value="Genomic_DNA"/>
</dbReference>
<evidence type="ECO:0000313" key="1">
    <source>
        <dbReference type="EMBL" id="KAB2678080.1"/>
    </source>
</evidence>
<sequence>MKGDLQQFNTLADEILPGSDGETTWKNTICLNSPGGNLAEGTALAGEIYKRGITTIIRDSEACYSACAIMFMMGVAQGGEMGWASRKMHKNAQLGFHRPYLDINSDEQVSIKALAVGFDEAQNALLQIFNLANSPTGPFTTRPMMKPDLVQAMISHVGNDFFMVDDVNRAGRFDIEIFGFQEPTDIDAQTAFMACDNAFYWETRLMEPGSVDYLHKAYTDKEAVERQSKLVNSSYGKNYHVVSNDAGYADAECNVRLYKDKLNVCGTNNTYDTQLGSGVCDPSLEYGVLNSVSKIALWPAYSKLANLPSKIDATTALKGPRYRCVVKAEDNQTVDEEICVQGSGSTANGFLNIDFVWPSGSKTVISIGKTALKINGDLAQRKFEPNNTTCFQNERTKKWFCATKLTTTEKDG</sequence>
<evidence type="ECO:0000313" key="2">
    <source>
        <dbReference type="Proteomes" id="UP000481643"/>
    </source>
</evidence>
<gene>
    <name evidence="1" type="ORF">F9L08_24475</name>
</gene>
<dbReference type="Gene3D" id="3.90.226.10">
    <property type="entry name" value="2-enoyl-CoA Hydratase, Chain A, domain 1"/>
    <property type="match status" value="1"/>
</dbReference>